<dbReference type="Pfam" id="PF01485">
    <property type="entry name" value="IBR"/>
    <property type="match status" value="1"/>
</dbReference>
<dbReference type="InterPro" id="IPR002867">
    <property type="entry name" value="IBR_dom"/>
</dbReference>
<evidence type="ECO:0000256" key="16">
    <source>
        <dbReference type="ARBA" id="ARBA00023136"/>
    </source>
</evidence>
<evidence type="ECO:0000256" key="14">
    <source>
        <dbReference type="ARBA" id="ARBA00022833"/>
    </source>
</evidence>
<gene>
    <name evidence="20" type="ordered locus">MTR_3g055430</name>
</gene>
<keyword evidence="22" id="KW-1185">Reference proteome</keyword>
<dbReference type="InterPro" id="IPR044066">
    <property type="entry name" value="TRIAD_supradom"/>
</dbReference>
<dbReference type="HOGENOM" id="CLU_781607_0_0_1"/>
<evidence type="ECO:0000256" key="5">
    <source>
        <dbReference type="ARBA" id="ARBA00004906"/>
    </source>
</evidence>
<dbReference type="SUPFAM" id="SSF57850">
    <property type="entry name" value="RING/U-box"/>
    <property type="match status" value="2"/>
</dbReference>
<dbReference type="GO" id="GO:0000151">
    <property type="term" value="C:ubiquitin ligase complex"/>
    <property type="evidence" value="ECO:0000318"/>
    <property type="project" value="GO_Central"/>
</dbReference>
<evidence type="ECO:0000256" key="3">
    <source>
        <dbReference type="ARBA" id="ARBA00003976"/>
    </source>
</evidence>
<proteinExistence type="inferred from homology"/>
<reference evidence="21" key="3">
    <citation type="submission" date="2015-04" db="UniProtKB">
        <authorList>
            <consortium name="EnsemblPlants"/>
        </authorList>
    </citation>
    <scope>IDENTIFICATION</scope>
    <source>
        <strain evidence="21">cv. Jemalong A17</strain>
    </source>
</reference>
<evidence type="ECO:0000256" key="15">
    <source>
        <dbReference type="ARBA" id="ARBA00022989"/>
    </source>
</evidence>
<evidence type="ECO:0000256" key="8">
    <source>
        <dbReference type="ARBA" id="ARBA00022679"/>
    </source>
</evidence>
<evidence type="ECO:0000313" key="20">
    <source>
        <dbReference type="EMBL" id="AES70451.1"/>
    </source>
</evidence>
<dbReference type="PaxDb" id="3880-AES70451"/>
<evidence type="ECO:0000256" key="4">
    <source>
        <dbReference type="ARBA" id="ARBA00004167"/>
    </source>
</evidence>
<dbReference type="EnsemblPlants" id="AES70451">
    <property type="protein sequence ID" value="AES70451"/>
    <property type="gene ID" value="MTR_3g055430"/>
</dbReference>
<evidence type="ECO:0000256" key="9">
    <source>
        <dbReference type="ARBA" id="ARBA00022692"/>
    </source>
</evidence>
<dbReference type="GO" id="GO:0016567">
    <property type="term" value="P:protein ubiquitination"/>
    <property type="evidence" value="ECO:0007669"/>
    <property type="project" value="InterPro"/>
</dbReference>
<dbReference type="EC" id="2.3.2.31" evidence="7"/>
<organism evidence="20 22">
    <name type="scientific">Medicago truncatula</name>
    <name type="common">Barrel medic</name>
    <name type="synonym">Medicago tribuloides</name>
    <dbReference type="NCBI Taxonomy" id="3880"/>
    <lineage>
        <taxon>Eukaryota</taxon>
        <taxon>Viridiplantae</taxon>
        <taxon>Streptophyta</taxon>
        <taxon>Embryophyta</taxon>
        <taxon>Tracheophyta</taxon>
        <taxon>Spermatophyta</taxon>
        <taxon>Magnoliopsida</taxon>
        <taxon>eudicotyledons</taxon>
        <taxon>Gunneridae</taxon>
        <taxon>Pentapetalae</taxon>
        <taxon>rosids</taxon>
        <taxon>fabids</taxon>
        <taxon>Fabales</taxon>
        <taxon>Fabaceae</taxon>
        <taxon>Papilionoideae</taxon>
        <taxon>50 kb inversion clade</taxon>
        <taxon>NPAAA clade</taxon>
        <taxon>Hologalegina</taxon>
        <taxon>IRL clade</taxon>
        <taxon>Trifolieae</taxon>
        <taxon>Medicago</taxon>
    </lineage>
</organism>
<dbReference type="GO" id="GO:0061630">
    <property type="term" value="F:ubiquitin protein ligase activity"/>
    <property type="evidence" value="ECO:0000318"/>
    <property type="project" value="GO_Central"/>
</dbReference>
<comment type="catalytic activity">
    <reaction evidence="1">
        <text>[E2 ubiquitin-conjugating enzyme]-S-ubiquitinyl-L-cysteine + [acceptor protein]-L-lysine = [E2 ubiquitin-conjugating enzyme]-L-cysteine + [acceptor protein]-N(6)-ubiquitinyl-L-lysine.</text>
        <dbReference type="EC" id="2.3.2.31"/>
    </reaction>
</comment>
<sequence>MPLVDVMDELILENTNDNAISILEPVQSDNVNVESRFTRPNLATLEHMETIASIAHNDLETNDQKVDFGIPFTTYISKRVSDILILELLQKVTEKVMDVRISLITTNRLYLVSYGKLVITKLSFLVLPGKKYLSKQLSSSANFHEASIEPSDKQSCGICFELKTYSDMFQTTKCKHLYCLDCICKYVTFQINNNLVKVITCPSPNCFVQLKPNELQHNLPKQVTFRWESLIYESSITFKFMSYARKLFQNFKLDKKFLELAKRERWKRCPSCSIYVERINGCNHMMCRCGSDFCYKCGVTLKYCECMRARFNVRPSRINFGEKLLGGCHATFTIWKARDGELEIKNKIKSSLCKI</sequence>
<keyword evidence="16" id="KW-0472">Membrane</keyword>
<dbReference type="InterPro" id="IPR031127">
    <property type="entry name" value="E3_UB_ligase_RBR"/>
</dbReference>
<dbReference type="InterPro" id="IPR001841">
    <property type="entry name" value="Znf_RING"/>
</dbReference>
<keyword evidence="12 17" id="KW-0863">Zinc-finger</keyword>
<evidence type="ECO:0000313" key="21">
    <source>
        <dbReference type="EnsemblPlants" id="AES70451"/>
    </source>
</evidence>
<evidence type="ECO:0000256" key="2">
    <source>
        <dbReference type="ARBA" id="ARBA00001947"/>
    </source>
</evidence>
<keyword evidence="11" id="KW-0677">Repeat</keyword>
<keyword evidence="10" id="KW-0479">Metal-binding</keyword>
<comment type="pathway">
    <text evidence="5">Protein modification; protein ubiquitination.</text>
</comment>
<dbReference type="PROSITE" id="PS00518">
    <property type="entry name" value="ZF_RING_1"/>
    <property type="match status" value="1"/>
</dbReference>
<accession>G7J054</accession>
<keyword evidence="14" id="KW-0862">Zinc</keyword>
<dbReference type="GO" id="GO:0006511">
    <property type="term" value="P:ubiquitin-dependent protein catabolic process"/>
    <property type="evidence" value="ECO:0000318"/>
    <property type="project" value="GO_Central"/>
</dbReference>
<reference evidence="20 22" key="2">
    <citation type="journal article" date="2014" name="BMC Genomics">
        <title>An improved genome release (version Mt4.0) for the model legume Medicago truncatula.</title>
        <authorList>
            <person name="Tang H."/>
            <person name="Krishnakumar V."/>
            <person name="Bidwell S."/>
            <person name="Rosen B."/>
            <person name="Chan A."/>
            <person name="Zhou S."/>
            <person name="Gentzbittel L."/>
            <person name="Childs K.L."/>
            <person name="Yandell M."/>
            <person name="Gundlach H."/>
            <person name="Mayer K.F."/>
            <person name="Schwartz D.C."/>
            <person name="Town C.D."/>
        </authorList>
    </citation>
    <scope>GENOME REANNOTATION</scope>
    <source>
        <strain evidence="21 22">cv. Jemalong A17</strain>
    </source>
</reference>
<name>G7J054_MEDTR</name>
<dbReference type="Gene3D" id="3.30.40.10">
    <property type="entry name" value="Zinc/RING finger domain, C3HC4 (zinc finger)"/>
    <property type="match status" value="1"/>
</dbReference>
<comment type="function">
    <text evidence="3">Might act as an E3 ubiquitin-protein ligase, or as part of E3 complex, which accepts ubiquitin from specific E2 ubiquitin-conjugating enzymes and then transfers it to substrates.</text>
</comment>
<dbReference type="InterPro" id="IPR017907">
    <property type="entry name" value="Znf_RING_CS"/>
</dbReference>
<protein>
    <recommendedName>
        <fullName evidence="7">RBR-type E3 ubiquitin transferase</fullName>
        <ecNumber evidence="7">2.3.2.31</ecNumber>
    </recommendedName>
</protein>
<evidence type="ECO:0000256" key="11">
    <source>
        <dbReference type="ARBA" id="ARBA00022737"/>
    </source>
</evidence>
<dbReference type="GO" id="GO:0031090">
    <property type="term" value="C:organelle membrane"/>
    <property type="evidence" value="ECO:0007669"/>
    <property type="project" value="UniProtKB-ARBA"/>
</dbReference>
<feature type="domain" description="RING-type" evidence="18">
    <location>
        <begin position="156"/>
        <end position="202"/>
    </location>
</feature>
<dbReference type="AlphaFoldDB" id="G7J054"/>
<feature type="domain" description="RING-type" evidence="19">
    <location>
        <begin position="152"/>
        <end position="355"/>
    </location>
</feature>
<dbReference type="GO" id="GO:0008270">
    <property type="term" value="F:zinc ion binding"/>
    <property type="evidence" value="ECO:0007669"/>
    <property type="project" value="UniProtKB-KW"/>
</dbReference>
<comment type="similarity">
    <text evidence="6">Belongs to the RBR family. Ariadne subfamily.</text>
</comment>
<evidence type="ECO:0000256" key="17">
    <source>
        <dbReference type="PROSITE-ProRule" id="PRU00175"/>
    </source>
</evidence>
<comment type="cofactor">
    <cofactor evidence="2">
        <name>Zn(2+)</name>
        <dbReference type="ChEBI" id="CHEBI:29105"/>
    </cofactor>
</comment>
<dbReference type="Gene3D" id="1.20.120.1750">
    <property type="match status" value="1"/>
</dbReference>
<dbReference type="CDD" id="cd22584">
    <property type="entry name" value="Rcat_RBR_unk"/>
    <property type="match status" value="1"/>
</dbReference>
<dbReference type="EMBL" id="CM001219">
    <property type="protein sequence ID" value="AES70451.1"/>
    <property type="molecule type" value="Genomic_DNA"/>
</dbReference>
<evidence type="ECO:0000256" key="10">
    <source>
        <dbReference type="ARBA" id="ARBA00022723"/>
    </source>
</evidence>
<dbReference type="GO" id="GO:0031624">
    <property type="term" value="F:ubiquitin conjugating enzyme binding"/>
    <property type="evidence" value="ECO:0000318"/>
    <property type="project" value="GO_Central"/>
</dbReference>
<evidence type="ECO:0000313" key="22">
    <source>
        <dbReference type="Proteomes" id="UP000002051"/>
    </source>
</evidence>
<dbReference type="PROSITE" id="PS50089">
    <property type="entry name" value="ZF_RING_2"/>
    <property type="match status" value="1"/>
</dbReference>
<evidence type="ECO:0000259" key="18">
    <source>
        <dbReference type="PROSITE" id="PS50089"/>
    </source>
</evidence>
<dbReference type="PANTHER" id="PTHR11685">
    <property type="entry name" value="RBR FAMILY RING FINGER AND IBR DOMAIN-CONTAINING"/>
    <property type="match status" value="1"/>
</dbReference>
<keyword evidence="8" id="KW-0808">Transferase</keyword>
<keyword evidence="15" id="KW-1133">Transmembrane helix</keyword>
<evidence type="ECO:0000256" key="12">
    <source>
        <dbReference type="ARBA" id="ARBA00022771"/>
    </source>
</evidence>
<dbReference type="eggNOG" id="KOG1812">
    <property type="taxonomic scope" value="Eukaryota"/>
</dbReference>
<comment type="subcellular location">
    <subcellularLocation>
        <location evidence="4">Membrane</location>
        <topology evidence="4">Single-pass membrane protein</topology>
    </subcellularLocation>
</comment>
<evidence type="ECO:0000256" key="6">
    <source>
        <dbReference type="ARBA" id="ARBA00005884"/>
    </source>
</evidence>
<reference evidence="20 22" key="1">
    <citation type="journal article" date="2011" name="Nature">
        <title>The Medicago genome provides insight into the evolution of rhizobial symbioses.</title>
        <authorList>
            <person name="Young N.D."/>
            <person name="Debelle F."/>
            <person name="Oldroyd G.E."/>
            <person name="Geurts R."/>
            <person name="Cannon S.B."/>
            <person name="Udvardi M.K."/>
            <person name="Benedito V.A."/>
            <person name="Mayer K.F."/>
            <person name="Gouzy J."/>
            <person name="Schoof H."/>
            <person name="Van de Peer Y."/>
            <person name="Proost S."/>
            <person name="Cook D.R."/>
            <person name="Meyers B.C."/>
            <person name="Spannagl M."/>
            <person name="Cheung F."/>
            <person name="De Mita S."/>
            <person name="Krishnakumar V."/>
            <person name="Gundlach H."/>
            <person name="Zhou S."/>
            <person name="Mudge J."/>
            <person name="Bharti A.K."/>
            <person name="Murray J.D."/>
            <person name="Naoumkina M.A."/>
            <person name="Rosen B."/>
            <person name="Silverstein K.A."/>
            <person name="Tang H."/>
            <person name="Rombauts S."/>
            <person name="Zhao P.X."/>
            <person name="Zhou P."/>
            <person name="Barbe V."/>
            <person name="Bardou P."/>
            <person name="Bechner M."/>
            <person name="Bellec A."/>
            <person name="Berger A."/>
            <person name="Berges H."/>
            <person name="Bidwell S."/>
            <person name="Bisseling T."/>
            <person name="Choisne N."/>
            <person name="Couloux A."/>
            <person name="Denny R."/>
            <person name="Deshpande S."/>
            <person name="Dai X."/>
            <person name="Doyle J.J."/>
            <person name="Dudez A.M."/>
            <person name="Farmer A.D."/>
            <person name="Fouteau S."/>
            <person name="Franken C."/>
            <person name="Gibelin C."/>
            <person name="Gish J."/>
            <person name="Goldstein S."/>
            <person name="Gonzalez A.J."/>
            <person name="Green P.J."/>
            <person name="Hallab A."/>
            <person name="Hartog M."/>
            <person name="Hua A."/>
            <person name="Humphray S.J."/>
            <person name="Jeong D.H."/>
            <person name="Jing Y."/>
            <person name="Jocker A."/>
            <person name="Kenton S.M."/>
            <person name="Kim D.J."/>
            <person name="Klee K."/>
            <person name="Lai H."/>
            <person name="Lang C."/>
            <person name="Lin S."/>
            <person name="Macmil S.L."/>
            <person name="Magdelenat G."/>
            <person name="Matthews L."/>
            <person name="McCorrison J."/>
            <person name="Monaghan E.L."/>
            <person name="Mun J.H."/>
            <person name="Najar F.Z."/>
            <person name="Nicholson C."/>
            <person name="Noirot C."/>
            <person name="O'Bleness M."/>
            <person name="Paule C.R."/>
            <person name="Poulain J."/>
            <person name="Prion F."/>
            <person name="Qin B."/>
            <person name="Qu C."/>
            <person name="Retzel E.F."/>
            <person name="Riddle C."/>
            <person name="Sallet E."/>
            <person name="Samain S."/>
            <person name="Samson N."/>
            <person name="Sanders I."/>
            <person name="Saurat O."/>
            <person name="Scarpelli C."/>
            <person name="Schiex T."/>
            <person name="Segurens B."/>
            <person name="Severin A.J."/>
            <person name="Sherrier D.J."/>
            <person name="Shi R."/>
            <person name="Sims S."/>
            <person name="Singer S.R."/>
            <person name="Sinharoy S."/>
            <person name="Sterck L."/>
            <person name="Viollet A."/>
            <person name="Wang B.B."/>
            <person name="Wang K."/>
            <person name="Wang M."/>
            <person name="Wang X."/>
            <person name="Warfsmann J."/>
            <person name="Weissenbach J."/>
            <person name="White D.D."/>
            <person name="White J.D."/>
            <person name="Wiley G.B."/>
            <person name="Wincker P."/>
            <person name="Xing Y."/>
            <person name="Yang L."/>
            <person name="Yao Z."/>
            <person name="Ying F."/>
            <person name="Zhai J."/>
            <person name="Zhou L."/>
            <person name="Zuber A."/>
            <person name="Denarie J."/>
            <person name="Dixon R.A."/>
            <person name="May G.D."/>
            <person name="Schwartz D.C."/>
            <person name="Rogers J."/>
            <person name="Quetier F."/>
            <person name="Town C.D."/>
            <person name="Roe B.A."/>
        </authorList>
    </citation>
    <scope>NUCLEOTIDE SEQUENCE [LARGE SCALE GENOMIC DNA]</scope>
    <source>
        <strain evidence="20">A17</strain>
        <strain evidence="21 22">cv. Jemalong A17</strain>
    </source>
</reference>
<dbReference type="STRING" id="3880.G7J054"/>
<evidence type="ECO:0000256" key="1">
    <source>
        <dbReference type="ARBA" id="ARBA00001798"/>
    </source>
</evidence>
<dbReference type="GO" id="GO:0005737">
    <property type="term" value="C:cytoplasm"/>
    <property type="evidence" value="ECO:0000318"/>
    <property type="project" value="GO_Central"/>
</dbReference>
<evidence type="ECO:0000256" key="7">
    <source>
        <dbReference type="ARBA" id="ARBA00012251"/>
    </source>
</evidence>
<keyword evidence="13" id="KW-0833">Ubl conjugation pathway</keyword>
<evidence type="ECO:0000259" key="19">
    <source>
        <dbReference type="PROSITE" id="PS51873"/>
    </source>
</evidence>
<dbReference type="InterPro" id="IPR013083">
    <property type="entry name" value="Znf_RING/FYVE/PHD"/>
</dbReference>
<evidence type="ECO:0000256" key="13">
    <source>
        <dbReference type="ARBA" id="ARBA00022786"/>
    </source>
</evidence>
<dbReference type="FunFam" id="3.30.40.10:FF:000051">
    <property type="entry name" value="RBR-type E3 ubiquitin transferase"/>
    <property type="match status" value="1"/>
</dbReference>
<keyword evidence="9" id="KW-0812">Transmembrane</keyword>
<dbReference type="PROSITE" id="PS51873">
    <property type="entry name" value="TRIAD"/>
    <property type="match status" value="1"/>
</dbReference>
<dbReference type="Proteomes" id="UP000002051">
    <property type="component" value="Chromosome 3"/>
</dbReference>